<evidence type="ECO:0000313" key="4">
    <source>
        <dbReference type="EMBL" id="QSG01703.1"/>
    </source>
</evidence>
<keyword evidence="5" id="KW-1185">Reference proteome</keyword>
<dbReference type="PANTHER" id="PTHR44019:SF8">
    <property type="entry name" value="POC1 CENTRIOLAR PROTEIN HOMOLOG"/>
    <property type="match status" value="1"/>
</dbReference>
<feature type="domain" description="Pyrrolo-quinoline quinone repeat" evidence="3">
    <location>
        <begin position="191"/>
        <end position="305"/>
    </location>
</feature>
<dbReference type="InterPro" id="IPR018391">
    <property type="entry name" value="PQQ_b-propeller_rpt"/>
</dbReference>
<gene>
    <name evidence="4" type="ORF">AArcS_0474</name>
</gene>
<protein>
    <submittedName>
        <fullName evidence="4">WD40/PQQ-like beta propeller repeat containing protein</fullName>
    </submittedName>
</protein>
<name>A0A897MRQ8_9EURY</name>
<dbReference type="PANTHER" id="PTHR44019">
    <property type="entry name" value="WD REPEAT-CONTAINING PROTEIN 55"/>
    <property type="match status" value="1"/>
</dbReference>
<dbReference type="Pfam" id="PF13360">
    <property type="entry name" value="PQQ_2"/>
    <property type="match status" value="2"/>
</dbReference>
<evidence type="ECO:0000256" key="1">
    <source>
        <dbReference type="ARBA" id="ARBA00022574"/>
    </source>
</evidence>
<evidence type="ECO:0000256" key="2">
    <source>
        <dbReference type="ARBA" id="ARBA00022737"/>
    </source>
</evidence>
<dbReference type="RefSeq" id="WP_238478814.1">
    <property type="nucleotide sequence ID" value="NZ_CP064786.1"/>
</dbReference>
<dbReference type="AlphaFoldDB" id="A0A897MRQ8"/>
<evidence type="ECO:0000259" key="3">
    <source>
        <dbReference type="Pfam" id="PF13360"/>
    </source>
</evidence>
<dbReference type="InterPro" id="IPR050505">
    <property type="entry name" value="WDR55/POC1"/>
</dbReference>
<accession>A0A897MRQ8</accession>
<dbReference type="GeneID" id="70683854"/>
<keyword evidence="1" id="KW-0853">WD repeat</keyword>
<dbReference type="SMART" id="SM00564">
    <property type="entry name" value="PQQ"/>
    <property type="match status" value="3"/>
</dbReference>
<reference evidence="4" key="1">
    <citation type="submission" date="2020-11" db="EMBL/GenBank/DDBJ databases">
        <title>Carbohydrate-dependent, anaerobic sulfur respiration: A novel catabolism in halophilic archaea.</title>
        <authorList>
            <person name="Sorokin D.Y."/>
            <person name="Messina E."/>
            <person name="Smedile F."/>
            <person name="La Cono V."/>
            <person name="Hallsworth J.E."/>
            <person name="Yakimov M.M."/>
        </authorList>
    </citation>
    <scope>NUCLEOTIDE SEQUENCE</scope>
    <source>
        <strain evidence="4">AArc-S</strain>
    </source>
</reference>
<dbReference type="InterPro" id="IPR011047">
    <property type="entry name" value="Quinoprotein_ADH-like_sf"/>
</dbReference>
<dbReference type="KEGG" id="hara:AArcS_0474"/>
<sequence>MTSQPANRRSILHGVGLIFPALLSGCLNPNWGENDENDLVPDPDWTHTHHNDEVEAVTFNDGRVFSGGREGEVISSNSHNGNELWQHTYLPEGLTRDVFSIDDTVLNCGLGNAVVAADTKQGSKKWLHTHHDHPVYEVSAGPDRAYSGDRGGFVIAANLADGDRYWSHSYHSDEEATPQDEMIRTVHYSENKNVVLSAGYDRHVIAADADDGSQVWEFDRSRRIKSVDMAGELVHIGIWSTSSDEKVEAISWETQEKVWSHKAHDPDSKGVQEIHSNNGIVASAGDDHKVVVAEADTGEIIDTHTKHTDAVRSVHVEDGWVLSGSRDGQVILHEINFD</sequence>
<dbReference type="Proteomes" id="UP000663586">
    <property type="component" value="Chromosome"/>
</dbReference>
<dbReference type="Gene3D" id="2.40.128.630">
    <property type="match status" value="2"/>
</dbReference>
<dbReference type="InterPro" id="IPR002372">
    <property type="entry name" value="PQQ_rpt_dom"/>
</dbReference>
<feature type="domain" description="Pyrrolo-quinoline quinone repeat" evidence="3">
    <location>
        <begin position="45"/>
        <end position="177"/>
    </location>
</feature>
<dbReference type="EMBL" id="CP064786">
    <property type="protein sequence ID" value="QSG01703.1"/>
    <property type="molecule type" value="Genomic_DNA"/>
</dbReference>
<dbReference type="SUPFAM" id="SSF50998">
    <property type="entry name" value="Quinoprotein alcohol dehydrogenase-like"/>
    <property type="match status" value="1"/>
</dbReference>
<keyword evidence="2" id="KW-0677">Repeat</keyword>
<evidence type="ECO:0000313" key="5">
    <source>
        <dbReference type="Proteomes" id="UP000663586"/>
    </source>
</evidence>
<dbReference type="SMART" id="SM00320">
    <property type="entry name" value="WD40"/>
    <property type="match status" value="4"/>
</dbReference>
<proteinExistence type="predicted"/>
<dbReference type="InterPro" id="IPR001680">
    <property type="entry name" value="WD40_rpt"/>
</dbReference>
<dbReference type="Gene3D" id="2.130.10.10">
    <property type="entry name" value="YVTN repeat-like/Quinoprotein amine dehydrogenase"/>
    <property type="match status" value="1"/>
</dbReference>
<organism evidence="4 5">
    <name type="scientific">Natranaeroarchaeum sulfidigenes</name>
    <dbReference type="NCBI Taxonomy" id="2784880"/>
    <lineage>
        <taxon>Archaea</taxon>
        <taxon>Methanobacteriati</taxon>
        <taxon>Methanobacteriota</taxon>
        <taxon>Stenosarchaea group</taxon>
        <taxon>Halobacteria</taxon>
        <taxon>Halobacteriales</taxon>
        <taxon>Natronoarchaeaceae</taxon>
        <taxon>Natranaeroarchaeum</taxon>
    </lineage>
</organism>
<dbReference type="InterPro" id="IPR015943">
    <property type="entry name" value="WD40/YVTN_repeat-like_dom_sf"/>
</dbReference>